<evidence type="ECO:0000313" key="2">
    <source>
        <dbReference type="Proteomes" id="UP000658720"/>
    </source>
</evidence>
<reference evidence="1 2" key="1">
    <citation type="submission" date="2020-10" db="EMBL/GenBank/DDBJ databases">
        <authorList>
            <person name="Castelo-Branco R."/>
            <person name="Eusebio N."/>
            <person name="Adriana R."/>
            <person name="Vieira A."/>
            <person name="Brugerolle De Fraissinette N."/>
            <person name="Rezende De Castro R."/>
            <person name="Schneider M.P."/>
            <person name="Vasconcelos V."/>
            <person name="Leao P.N."/>
        </authorList>
    </citation>
    <scope>NUCLEOTIDE SEQUENCE [LARGE SCALE GENOMIC DNA]</scope>
    <source>
        <strain evidence="1 2">LEGE 00031</strain>
    </source>
</reference>
<accession>A0ABR9VV57</accession>
<protein>
    <submittedName>
        <fullName evidence="1">Glycosyltransferase</fullName>
    </submittedName>
</protein>
<dbReference type="EMBL" id="JADEVV010000055">
    <property type="protein sequence ID" value="MBE9255245.1"/>
    <property type="molecule type" value="Genomic_DNA"/>
</dbReference>
<dbReference type="SUPFAM" id="SSF53756">
    <property type="entry name" value="UDP-Glycosyltransferase/glycogen phosphorylase"/>
    <property type="match status" value="1"/>
</dbReference>
<dbReference type="Proteomes" id="UP000658720">
    <property type="component" value="Unassembled WGS sequence"/>
</dbReference>
<proteinExistence type="predicted"/>
<dbReference type="Gene3D" id="3.40.50.2000">
    <property type="entry name" value="Glycogen Phosphorylase B"/>
    <property type="match status" value="2"/>
</dbReference>
<dbReference type="Pfam" id="PF13692">
    <property type="entry name" value="Glyco_trans_1_4"/>
    <property type="match status" value="1"/>
</dbReference>
<comment type="caution">
    <text evidence="1">The sequence shown here is derived from an EMBL/GenBank/DDBJ whole genome shotgun (WGS) entry which is preliminary data.</text>
</comment>
<sequence>MPHNILLVSHSDFPANSAVHVHHYANELVKLGCDCVVAVPYNQDSVKEMPNCLYSVVDYNHMEQLPSKFENGFPPQIVHCWTPREHVRKFCCQLSVQYDIALIIHLEDNEECVTSRFLGISLDNFDTHAERLLPHNLSHPRKYKDFLNTADGVTIIIEKLKDFIEPNISYLNLFPGVDSLEFYPRLPDLDLLKKLEISEKSTIICYTGNVHLANQEEVRELYLAIGTRNRAGKKTVLIRTGIDNNLDFLGENDLWVKEYVREMGWVKRAEIPSILSIADILVQPGGPDEFNDYRFPSKIPEFLAMGKPVILPRTNIANHLTHLVNSFILSDVNCYSLVETIDFLMDNPEIRSKIIQGGLEYAKNHLDWGKNSEKLLEFYDSVISVSCSGDEKHKLNQRFKLLIDDYQQANTVKLNLLNENLNNKNQYIQNQEYQISELLSSKQLLESEINAMRSSKFWKLRELWFGIKEKLL</sequence>
<evidence type="ECO:0000313" key="1">
    <source>
        <dbReference type="EMBL" id="MBE9255245.1"/>
    </source>
</evidence>
<keyword evidence="2" id="KW-1185">Reference proteome</keyword>
<gene>
    <name evidence="1" type="ORF">IQ217_15665</name>
</gene>
<dbReference type="RefSeq" id="WP_194020662.1">
    <property type="nucleotide sequence ID" value="NZ_JADEVV010000055.1"/>
</dbReference>
<name>A0ABR9VV57_9SYNC</name>
<organism evidence="1 2">
    <name type="scientific">Synechocystis salina LEGE 00031</name>
    <dbReference type="NCBI Taxonomy" id="1828736"/>
    <lineage>
        <taxon>Bacteria</taxon>
        <taxon>Bacillati</taxon>
        <taxon>Cyanobacteriota</taxon>
        <taxon>Cyanophyceae</taxon>
        <taxon>Synechococcales</taxon>
        <taxon>Merismopediaceae</taxon>
        <taxon>Synechocystis</taxon>
    </lineage>
</organism>